<dbReference type="InterPro" id="IPR006260">
    <property type="entry name" value="TonB/TolA_C"/>
</dbReference>
<dbReference type="GO" id="GO:0016020">
    <property type="term" value="C:membrane"/>
    <property type="evidence" value="ECO:0007669"/>
    <property type="project" value="UniProtKB-SubCell"/>
</dbReference>
<dbReference type="RefSeq" id="WP_169484138.1">
    <property type="nucleotide sequence ID" value="NZ_JABBGJ010000004.1"/>
</dbReference>
<keyword evidence="5" id="KW-0732">Signal</keyword>
<keyword evidence="2" id="KW-0812">Transmembrane</keyword>
<dbReference type="NCBIfam" id="TIGR01352">
    <property type="entry name" value="tonB_Cterm"/>
    <property type="match status" value="1"/>
</dbReference>
<name>A0A848I9I2_9BURK</name>
<feature type="chain" id="PRO_5032566030" evidence="5">
    <location>
        <begin position="21"/>
        <end position="183"/>
    </location>
</feature>
<dbReference type="Pfam" id="PF13103">
    <property type="entry name" value="TonB_2"/>
    <property type="match status" value="1"/>
</dbReference>
<evidence type="ECO:0000256" key="1">
    <source>
        <dbReference type="ARBA" id="ARBA00004167"/>
    </source>
</evidence>
<dbReference type="PROSITE" id="PS51257">
    <property type="entry name" value="PROKAR_LIPOPROTEIN"/>
    <property type="match status" value="1"/>
</dbReference>
<dbReference type="SUPFAM" id="SSF74653">
    <property type="entry name" value="TolA/TonB C-terminal domain"/>
    <property type="match status" value="1"/>
</dbReference>
<evidence type="ECO:0000256" key="3">
    <source>
        <dbReference type="ARBA" id="ARBA00022989"/>
    </source>
</evidence>
<dbReference type="AlphaFoldDB" id="A0A848I9I2"/>
<evidence type="ECO:0000256" key="5">
    <source>
        <dbReference type="SAM" id="SignalP"/>
    </source>
</evidence>
<accession>A0A848I9I2</accession>
<organism evidence="6 7">
    <name type="scientific">Paraburkholderia polaris</name>
    <dbReference type="NCBI Taxonomy" id="2728848"/>
    <lineage>
        <taxon>Bacteria</taxon>
        <taxon>Pseudomonadati</taxon>
        <taxon>Pseudomonadota</taxon>
        <taxon>Betaproteobacteria</taxon>
        <taxon>Burkholderiales</taxon>
        <taxon>Burkholderiaceae</taxon>
        <taxon>Paraburkholderia</taxon>
    </lineage>
</organism>
<dbReference type="Proteomes" id="UP000544134">
    <property type="component" value="Unassembled WGS sequence"/>
</dbReference>
<gene>
    <name evidence="6" type="ORF">HHL24_04130</name>
</gene>
<protein>
    <submittedName>
        <fullName evidence="6">TonB family protein</fullName>
    </submittedName>
</protein>
<comment type="caution">
    <text evidence="6">The sequence shown here is derived from an EMBL/GenBank/DDBJ whole genome shotgun (WGS) entry which is preliminary data.</text>
</comment>
<sequence>MNNDNRWLPAFASFALCLLAACTTTGPQSENAPTLPSAADVTSRCLARAAGSGEPTPTLDHLTGLQWHRYVGCALASNLSVDLRSVPDNPEAIVSIRLNADGSVDSVAPLHSSGNQAWDTAVQRAIAAASPLPAAPAKHDFSRVDLHFRPQRRPVGIGGSTGLTDESHWSVVHCTTVQHATAC</sequence>
<dbReference type="EMBL" id="JABBGJ010000004">
    <property type="protein sequence ID" value="NML97145.1"/>
    <property type="molecule type" value="Genomic_DNA"/>
</dbReference>
<evidence type="ECO:0000256" key="4">
    <source>
        <dbReference type="ARBA" id="ARBA00023136"/>
    </source>
</evidence>
<evidence type="ECO:0000313" key="6">
    <source>
        <dbReference type="EMBL" id="NML97145.1"/>
    </source>
</evidence>
<keyword evidence="3" id="KW-1133">Transmembrane helix</keyword>
<evidence type="ECO:0000313" key="7">
    <source>
        <dbReference type="Proteomes" id="UP000544134"/>
    </source>
</evidence>
<evidence type="ECO:0000256" key="2">
    <source>
        <dbReference type="ARBA" id="ARBA00022692"/>
    </source>
</evidence>
<dbReference type="Gene3D" id="3.30.1150.10">
    <property type="match status" value="1"/>
</dbReference>
<keyword evidence="4" id="KW-0472">Membrane</keyword>
<proteinExistence type="predicted"/>
<feature type="signal peptide" evidence="5">
    <location>
        <begin position="1"/>
        <end position="20"/>
    </location>
</feature>
<keyword evidence="7" id="KW-1185">Reference proteome</keyword>
<comment type="subcellular location">
    <subcellularLocation>
        <location evidence="1">Membrane</location>
        <topology evidence="1">Single-pass membrane protein</topology>
    </subcellularLocation>
</comment>
<reference evidence="6 7" key="1">
    <citation type="submission" date="2020-04" db="EMBL/GenBank/DDBJ databases">
        <title>Paraburkholderia sp. RP-4-7 isolated from soil.</title>
        <authorList>
            <person name="Dahal R.H."/>
        </authorList>
    </citation>
    <scope>NUCLEOTIDE SEQUENCE [LARGE SCALE GENOMIC DNA]</scope>
    <source>
        <strain evidence="6 7">RP-4-7</strain>
    </source>
</reference>